<dbReference type="CDD" id="cd06261">
    <property type="entry name" value="TM_PBP2"/>
    <property type="match status" value="1"/>
</dbReference>
<keyword evidence="10" id="KW-1185">Reference proteome</keyword>
<dbReference type="SUPFAM" id="SSF161098">
    <property type="entry name" value="MetI-like"/>
    <property type="match status" value="1"/>
</dbReference>
<feature type="transmembrane region" description="Helical" evidence="7">
    <location>
        <begin position="143"/>
        <end position="166"/>
    </location>
</feature>
<evidence type="ECO:0000256" key="6">
    <source>
        <dbReference type="ARBA" id="ARBA00023136"/>
    </source>
</evidence>
<keyword evidence="2 7" id="KW-0813">Transport</keyword>
<evidence type="ECO:0000256" key="1">
    <source>
        <dbReference type="ARBA" id="ARBA00004651"/>
    </source>
</evidence>
<evidence type="ECO:0000256" key="2">
    <source>
        <dbReference type="ARBA" id="ARBA00022448"/>
    </source>
</evidence>
<dbReference type="InterPro" id="IPR035906">
    <property type="entry name" value="MetI-like_sf"/>
</dbReference>
<comment type="caution">
    <text evidence="9">The sequence shown here is derived from an EMBL/GenBank/DDBJ whole genome shotgun (WGS) entry which is preliminary data.</text>
</comment>
<name>A0ABR8MX55_9BACL</name>
<dbReference type="Gene3D" id="1.10.3720.10">
    <property type="entry name" value="MetI-like"/>
    <property type="match status" value="1"/>
</dbReference>
<feature type="domain" description="ABC transmembrane type-1" evidence="8">
    <location>
        <begin position="69"/>
        <end position="266"/>
    </location>
</feature>
<feature type="transmembrane region" description="Helical" evidence="7">
    <location>
        <begin position="187"/>
        <end position="209"/>
    </location>
</feature>
<reference evidence="9 10" key="1">
    <citation type="submission" date="2020-09" db="EMBL/GenBank/DDBJ databases">
        <title>Paenibacillus sp. strain PR3 16S rRNA gene Genome sequencing and assembly.</title>
        <authorList>
            <person name="Kim J."/>
        </authorList>
    </citation>
    <scope>NUCLEOTIDE SEQUENCE [LARGE SCALE GENOMIC DNA]</scope>
    <source>
        <strain evidence="9 10">PR3</strain>
    </source>
</reference>
<keyword evidence="6 7" id="KW-0472">Membrane</keyword>
<evidence type="ECO:0000256" key="4">
    <source>
        <dbReference type="ARBA" id="ARBA00022692"/>
    </source>
</evidence>
<evidence type="ECO:0000256" key="7">
    <source>
        <dbReference type="RuleBase" id="RU363032"/>
    </source>
</evidence>
<dbReference type="Proteomes" id="UP000609346">
    <property type="component" value="Unassembled WGS sequence"/>
</dbReference>
<evidence type="ECO:0000313" key="10">
    <source>
        <dbReference type="Proteomes" id="UP000609346"/>
    </source>
</evidence>
<accession>A0ABR8MX55</accession>
<keyword evidence="3" id="KW-1003">Cell membrane</keyword>
<dbReference type="InterPro" id="IPR000515">
    <property type="entry name" value="MetI-like"/>
</dbReference>
<evidence type="ECO:0000313" key="9">
    <source>
        <dbReference type="EMBL" id="MBD3919876.1"/>
    </source>
</evidence>
<comment type="similarity">
    <text evidence="7">Belongs to the binding-protein-dependent transport system permease family.</text>
</comment>
<comment type="subcellular location">
    <subcellularLocation>
        <location evidence="1 7">Cell membrane</location>
        <topology evidence="1 7">Multi-pass membrane protein</topology>
    </subcellularLocation>
</comment>
<feature type="transmembrane region" description="Helical" evidence="7">
    <location>
        <begin position="107"/>
        <end position="131"/>
    </location>
</feature>
<keyword evidence="4 7" id="KW-0812">Transmembrane</keyword>
<dbReference type="InterPro" id="IPR050901">
    <property type="entry name" value="BP-dep_ABC_trans_perm"/>
</dbReference>
<dbReference type="PANTHER" id="PTHR32243:SF18">
    <property type="entry name" value="INNER MEMBRANE ABC TRANSPORTER PERMEASE PROTEIN YCJP"/>
    <property type="match status" value="1"/>
</dbReference>
<evidence type="ECO:0000259" key="8">
    <source>
        <dbReference type="PROSITE" id="PS50928"/>
    </source>
</evidence>
<proteinExistence type="inferred from homology"/>
<dbReference type="PROSITE" id="PS50928">
    <property type="entry name" value="ABC_TM1"/>
    <property type="match status" value="1"/>
</dbReference>
<dbReference type="Pfam" id="PF00528">
    <property type="entry name" value="BPD_transp_1"/>
    <property type="match status" value="1"/>
</dbReference>
<protein>
    <submittedName>
        <fullName evidence="9">Carbohydrate ABC transporter permease</fullName>
    </submittedName>
</protein>
<feature type="transmembrane region" description="Helical" evidence="7">
    <location>
        <begin position="7"/>
        <end position="29"/>
    </location>
</feature>
<evidence type="ECO:0000256" key="5">
    <source>
        <dbReference type="ARBA" id="ARBA00022989"/>
    </source>
</evidence>
<feature type="transmembrane region" description="Helical" evidence="7">
    <location>
        <begin position="68"/>
        <end position="95"/>
    </location>
</feature>
<gene>
    <name evidence="9" type="ORF">H8B09_14025</name>
</gene>
<keyword evidence="5 7" id="KW-1133">Transmembrane helix</keyword>
<dbReference type="PANTHER" id="PTHR32243">
    <property type="entry name" value="MALTOSE TRANSPORT SYSTEM PERMEASE-RELATED"/>
    <property type="match status" value="1"/>
</dbReference>
<feature type="transmembrane region" description="Helical" evidence="7">
    <location>
        <begin position="247"/>
        <end position="265"/>
    </location>
</feature>
<dbReference type="EMBL" id="JACXZA010000003">
    <property type="protein sequence ID" value="MBD3919876.1"/>
    <property type="molecule type" value="Genomic_DNA"/>
</dbReference>
<sequence>MKKKASYYVLNIITWFIVAIMVFPIYWMVKISLHTNGEILDGITGFTIPKPHWVNYIDMWDNINFSDFFLNSLIICSLTMVLACAFAVMAGYALARFKFPGSGTFGMGVIATQMIPGIMFLLPIYLMFLSIKETIGIPMIDTYWGMVLVYTAFYTPMSIWIMRSFFVAIPRDLEESAMIDGCTRFQAFVKVILPLSMPGIIATCVYIFLTAWDELLFAWVLTTTPDVQTIPVGIRLFVGQYNNRYDLLMSAATVVTVPIIVTFFLTQKYFIRGMTAGAVKG</sequence>
<evidence type="ECO:0000256" key="3">
    <source>
        <dbReference type="ARBA" id="ARBA00022475"/>
    </source>
</evidence>
<organism evidence="9 10">
    <name type="scientific">Paenibacillus terricola</name>
    <dbReference type="NCBI Taxonomy" id="2763503"/>
    <lineage>
        <taxon>Bacteria</taxon>
        <taxon>Bacillati</taxon>
        <taxon>Bacillota</taxon>
        <taxon>Bacilli</taxon>
        <taxon>Bacillales</taxon>
        <taxon>Paenibacillaceae</taxon>
        <taxon>Paenibacillus</taxon>
    </lineage>
</organism>